<dbReference type="PATRIC" id="fig|1619087.5.peg.723"/>
<keyword evidence="3 6" id="KW-0255">Endonuclease</keyword>
<evidence type="ECO:0000256" key="2">
    <source>
        <dbReference type="ARBA" id="ARBA00022722"/>
    </source>
</evidence>
<accession>A0A0G0GTG2</accession>
<evidence type="ECO:0000256" key="7">
    <source>
        <dbReference type="NCBIfam" id="TIGR00188"/>
    </source>
</evidence>
<keyword evidence="2 6" id="KW-0540">Nuclease</keyword>
<evidence type="ECO:0000313" key="9">
    <source>
        <dbReference type="Proteomes" id="UP000034852"/>
    </source>
</evidence>
<dbReference type="Pfam" id="PF00825">
    <property type="entry name" value="Ribonuclease_P"/>
    <property type="match status" value="1"/>
</dbReference>
<proteinExistence type="inferred from homology"/>
<dbReference type="NCBIfam" id="TIGR00188">
    <property type="entry name" value="rnpA"/>
    <property type="match status" value="1"/>
</dbReference>
<dbReference type="InterPro" id="IPR014721">
    <property type="entry name" value="Ribsml_uS5_D2-typ_fold_subgr"/>
</dbReference>
<comment type="catalytic activity">
    <reaction evidence="6">
        <text>Endonucleolytic cleavage of RNA, removing 5'-extranucleotides from tRNA precursor.</text>
        <dbReference type="EC" id="3.1.26.5"/>
    </reaction>
</comment>
<dbReference type="PANTHER" id="PTHR33992">
    <property type="entry name" value="RIBONUCLEASE P PROTEIN COMPONENT"/>
    <property type="match status" value="1"/>
</dbReference>
<dbReference type="Gene3D" id="3.30.230.10">
    <property type="match status" value="1"/>
</dbReference>
<dbReference type="EC" id="3.1.26.5" evidence="6 7"/>
<evidence type="ECO:0000256" key="3">
    <source>
        <dbReference type="ARBA" id="ARBA00022759"/>
    </source>
</evidence>
<comment type="caution">
    <text evidence="8">The sequence shown here is derived from an EMBL/GenBank/DDBJ whole genome shotgun (WGS) entry which is preliminary data.</text>
</comment>
<organism evidence="8 9">
    <name type="scientific">candidate division WS6 bacterium GW2011_GWA2_37_6</name>
    <dbReference type="NCBI Taxonomy" id="1619087"/>
    <lineage>
        <taxon>Bacteria</taxon>
        <taxon>Candidatus Dojkabacteria</taxon>
    </lineage>
</organism>
<dbReference type="GO" id="GO:0001682">
    <property type="term" value="P:tRNA 5'-leader removal"/>
    <property type="evidence" value="ECO:0007669"/>
    <property type="project" value="UniProtKB-UniRule"/>
</dbReference>
<dbReference type="PANTHER" id="PTHR33992:SF1">
    <property type="entry name" value="RIBONUCLEASE P PROTEIN COMPONENT"/>
    <property type="match status" value="1"/>
</dbReference>
<comment type="similarity">
    <text evidence="6">Belongs to the RnpA family.</text>
</comment>
<dbReference type="GO" id="GO:0042781">
    <property type="term" value="F:3'-tRNA processing endoribonuclease activity"/>
    <property type="evidence" value="ECO:0007669"/>
    <property type="project" value="TreeGrafter"/>
</dbReference>
<keyword evidence="1 6" id="KW-0819">tRNA processing</keyword>
<sequence length="122" mass="14326">MLPKKNRLKTKKDFDTVYKNGRSLKTPYFNFIYLKNRKQEDIPRGFLLPRFGFVASKKVGKAVKRNKAKKLLREVVRAELPSLLKNFEAVFIAYDTMPMTDFVIVQKTVKSVFQKAELYFLV</sequence>
<keyword evidence="4 6" id="KW-0378">Hydrolase</keyword>
<evidence type="ECO:0000256" key="4">
    <source>
        <dbReference type="ARBA" id="ARBA00022801"/>
    </source>
</evidence>
<name>A0A0G0GTG2_9BACT</name>
<keyword evidence="5 6" id="KW-0694">RNA-binding</keyword>
<dbReference type="Proteomes" id="UP000034852">
    <property type="component" value="Unassembled WGS sequence"/>
</dbReference>
<dbReference type="InterPro" id="IPR000100">
    <property type="entry name" value="RNase_P"/>
</dbReference>
<evidence type="ECO:0000256" key="6">
    <source>
        <dbReference type="HAMAP-Rule" id="MF_00227"/>
    </source>
</evidence>
<protein>
    <recommendedName>
        <fullName evidence="6 7">Ribonuclease P protein component</fullName>
        <shortName evidence="6">RNase P protein</shortName>
        <shortName evidence="6">RNaseP protein</shortName>
        <ecNumber evidence="6 7">3.1.26.5</ecNumber>
    </recommendedName>
    <alternativeName>
        <fullName evidence="6">Protein C5</fullName>
    </alternativeName>
</protein>
<dbReference type="HAMAP" id="MF_00227">
    <property type="entry name" value="RNase_P"/>
    <property type="match status" value="1"/>
</dbReference>
<evidence type="ECO:0000256" key="5">
    <source>
        <dbReference type="ARBA" id="ARBA00022884"/>
    </source>
</evidence>
<reference evidence="8" key="1">
    <citation type="journal article" date="2015" name="Nature">
        <title>rRNA introns, odd ribosomes, and small enigmatic genomes across a large radiation of phyla.</title>
        <authorList>
            <person name="Brown C.T."/>
            <person name="Hug L.A."/>
            <person name="Thomas B.C."/>
            <person name="Sharon I."/>
            <person name="Castelle C.J."/>
            <person name="Singh A."/>
            <person name="Wilkins M.J."/>
            <person name="Williams K.H."/>
            <person name="Banfield J.F."/>
        </authorList>
    </citation>
    <scope>NUCLEOTIDE SEQUENCE [LARGE SCALE GENOMIC DNA]</scope>
</reference>
<dbReference type="GO" id="GO:0004526">
    <property type="term" value="F:ribonuclease P activity"/>
    <property type="evidence" value="ECO:0007669"/>
    <property type="project" value="UniProtKB-UniRule"/>
</dbReference>
<dbReference type="EMBL" id="LBTH01000062">
    <property type="protein sequence ID" value="KKQ34343.1"/>
    <property type="molecule type" value="Genomic_DNA"/>
</dbReference>
<comment type="subunit">
    <text evidence="6">Consists of a catalytic RNA component (M1 or rnpB) and a protein subunit.</text>
</comment>
<gene>
    <name evidence="6" type="primary">rnpA</name>
    <name evidence="8" type="ORF">US52_C0062G0004</name>
</gene>
<comment type="function">
    <text evidence="6">RNaseP catalyzes the removal of the 5'-leader sequence from pre-tRNA to produce the mature 5'-terminus. It can also cleave other RNA substrates such as 4.5S RNA. The protein component plays an auxiliary but essential role in vivo by binding to the 5'-leader sequence and broadening the substrate specificity of the ribozyme.</text>
</comment>
<evidence type="ECO:0000313" key="8">
    <source>
        <dbReference type="EMBL" id="KKQ34343.1"/>
    </source>
</evidence>
<dbReference type="SUPFAM" id="SSF54211">
    <property type="entry name" value="Ribosomal protein S5 domain 2-like"/>
    <property type="match status" value="1"/>
</dbReference>
<dbReference type="InterPro" id="IPR020568">
    <property type="entry name" value="Ribosomal_Su5_D2-typ_SF"/>
</dbReference>
<dbReference type="AlphaFoldDB" id="A0A0G0GTG2"/>
<dbReference type="GO" id="GO:0030677">
    <property type="term" value="C:ribonuclease P complex"/>
    <property type="evidence" value="ECO:0007669"/>
    <property type="project" value="TreeGrafter"/>
</dbReference>
<evidence type="ECO:0000256" key="1">
    <source>
        <dbReference type="ARBA" id="ARBA00022694"/>
    </source>
</evidence>
<dbReference type="GO" id="GO:0000049">
    <property type="term" value="F:tRNA binding"/>
    <property type="evidence" value="ECO:0007669"/>
    <property type="project" value="UniProtKB-UniRule"/>
</dbReference>